<reference evidence="4" key="1">
    <citation type="journal article" date="2014" name="Int. J. Syst. Evol. Microbiol.">
        <title>Complete genome sequence of Corynebacterium casei LMG S-19264T (=DSM 44701T), isolated from a smear-ripened cheese.</title>
        <authorList>
            <consortium name="US DOE Joint Genome Institute (JGI-PGF)"/>
            <person name="Walter F."/>
            <person name="Albersmeier A."/>
            <person name="Kalinowski J."/>
            <person name="Ruckert C."/>
        </authorList>
    </citation>
    <scope>NUCLEOTIDE SEQUENCE</scope>
    <source>
        <strain evidence="4">VKM Ac-1401</strain>
    </source>
</reference>
<dbReference type="AlphaFoldDB" id="A0A9W6M0W6"/>
<accession>A0A9W6M0W6</accession>
<feature type="domain" description="Fumarylacetoacetase-like C-terminal" evidence="3">
    <location>
        <begin position="79"/>
        <end position="285"/>
    </location>
</feature>
<dbReference type="InterPro" id="IPR051121">
    <property type="entry name" value="FAH"/>
</dbReference>
<dbReference type="SUPFAM" id="SSF56529">
    <property type="entry name" value="FAH"/>
    <property type="match status" value="1"/>
</dbReference>
<evidence type="ECO:0000313" key="5">
    <source>
        <dbReference type="Proteomes" id="UP001142372"/>
    </source>
</evidence>
<evidence type="ECO:0000256" key="2">
    <source>
        <dbReference type="ARBA" id="ARBA00022723"/>
    </source>
</evidence>
<dbReference type="InterPro" id="IPR036663">
    <property type="entry name" value="Fumarylacetoacetase_C_sf"/>
</dbReference>
<organism evidence="4 5">
    <name type="scientific">Leifsonia poae</name>
    <dbReference type="NCBI Taxonomy" id="110933"/>
    <lineage>
        <taxon>Bacteria</taxon>
        <taxon>Bacillati</taxon>
        <taxon>Actinomycetota</taxon>
        <taxon>Actinomycetes</taxon>
        <taxon>Micrococcales</taxon>
        <taxon>Microbacteriaceae</taxon>
        <taxon>Leifsonia</taxon>
    </lineage>
</organism>
<keyword evidence="5" id="KW-1185">Reference proteome</keyword>
<dbReference type="PANTHER" id="PTHR42796:SF4">
    <property type="entry name" value="FUMARYLACETOACETATE HYDROLASE DOMAIN-CONTAINING PROTEIN 2A"/>
    <property type="match status" value="1"/>
</dbReference>
<dbReference type="Proteomes" id="UP001142372">
    <property type="component" value="Unassembled WGS sequence"/>
</dbReference>
<dbReference type="Gene3D" id="3.90.850.10">
    <property type="entry name" value="Fumarylacetoacetase-like, C-terminal domain"/>
    <property type="match status" value="1"/>
</dbReference>
<evidence type="ECO:0000259" key="3">
    <source>
        <dbReference type="Pfam" id="PF01557"/>
    </source>
</evidence>
<proteinExistence type="inferred from homology"/>
<dbReference type="GO" id="GO:0016853">
    <property type="term" value="F:isomerase activity"/>
    <property type="evidence" value="ECO:0007669"/>
    <property type="project" value="UniProtKB-KW"/>
</dbReference>
<reference evidence="4" key="2">
    <citation type="submission" date="2023-01" db="EMBL/GenBank/DDBJ databases">
        <authorList>
            <person name="Sun Q."/>
            <person name="Evtushenko L."/>
        </authorList>
    </citation>
    <scope>NUCLEOTIDE SEQUENCE</scope>
    <source>
        <strain evidence="4">VKM Ac-1401</strain>
    </source>
</reference>
<comment type="similarity">
    <text evidence="1">Belongs to the FAH family.</text>
</comment>
<dbReference type="PANTHER" id="PTHR42796">
    <property type="entry name" value="FUMARYLACETOACETATE HYDROLASE DOMAIN-CONTAINING PROTEIN 2A-RELATED"/>
    <property type="match status" value="1"/>
</dbReference>
<evidence type="ECO:0000256" key="1">
    <source>
        <dbReference type="ARBA" id="ARBA00010211"/>
    </source>
</evidence>
<gene>
    <name evidence="4" type="ORF">GCM10017584_27360</name>
</gene>
<keyword evidence="2" id="KW-0479">Metal-binding</keyword>
<name>A0A9W6M0W6_9MICO</name>
<dbReference type="GO" id="GO:0044281">
    <property type="term" value="P:small molecule metabolic process"/>
    <property type="evidence" value="ECO:0007669"/>
    <property type="project" value="UniProtKB-ARBA"/>
</dbReference>
<keyword evidence="4" id="KW-0413">Isomerase</keyword>
<evidence type="ECO:0000313" key="4">
    <source>
        <dbReference type="EMBL" id="GLJ77162.1"/>
    </source>
</evidence>
<dbReference type="GO" id="GO:0046872">
    <property type="term" value="F:metal ion binding"/>
    <property type="evidence" value="ECO:0007669"/>
    <property type="project" value="UniProtKB-KW"/>
</dbReference>
<dbReference type="InterPro" id="IPR011234">
    <property type="entry name" value="Fumarylacetoacetase-like_C"/>
</dbReference>
<comment type="caution">
    <text evidence="4">The sequence shown here is derived from an EMBL/GenBank/DDBJ whole genome shotgun (WGS) entry which is preliminary data.</text>
</comment>
<sequence length="288" mass="30579">MPTHPMRFQRLGEPGFEIPVVSDGETSWDLRPLTADIDGAFLAADGLAAAERAALAGELPVIDSTGMRIGAPIARPSAVICIGMNYAAHARESGSEPPTDIVVFYKHPNTVVGPNDTVLVPPGSVTTDWEVELAAVIGRRARYLASPAEALAHIAGFTVANDVSEREYQLQRSLGQWSKGKSFETFNPLGPWLVPTAQVGDGSGLGIWSRVNGEPRQSSTTSDLIFGVAEIVYRLSQFMVLEPGDLINTGTPEGVGLSGRFPYLAPGDVVELGIDGLGEQRTTVRAAD</sequence>
<dbReference type="EMBL" id="BSEN01000013">
    <property type="protein sequence ID" value="GLJ77162.1"/>
    <property type="molecule type" value="Genomic_DNA"/>
</dbReference>
<dbReference type="Pfam" id="PF01557">
    <property type="entry name" value="FAA_hydrolase"/>
    <property type="match status" value="1"/>
</dbReference>
<protein>
    <submittedName>
        <fullName evidence="4">2-hydroxyhepta-2,4-diene-1,7-dioate isomerase</fullName>
    </submittedName>
</protein>